<feature type="region of interest" description="Disordered" evidence="1">
    <location>
        <begin position="434"/>
        <end position="519"/>
    </location>
</feature>
<organism evidence="3 4">
    <name type="scientific">Kocuria flava</name>
    <dbReference type="NCBI Taxonomy" id="446860"/>
    <lineage>
        <taxon>Bacteria</taxon>
        <taxon>Bacillati</taxon>
        <taxon>Actinomycetota</taxon>
        <taxon>Actinomycetes</taxon>
        <taxon>Micrococcales</taxon>
        <taxon>Micrococcaceae</taxon>
        <taxon>Kocuria</taxon>
    </lineage>
</organism>
<reference evidence="3 4" key="1">
    <citation type="submission" date="2015-11" db="EMBL/GenBank/DDBJ databases">
        <title>Complete Genome Sequence of Kocuria flava strain HO-9041.</title>
        <authorList>
            <person name="Zhou M."/>
            <person name="Dai J."/>
        </authorList>
    </citation>
    <scope>NUCLEOTIDE SEQUENCE [LARGE SCALE GENOMIC DNA]</scope>
    <source>
        <strain evidence="3 4">HO-9041</strain>
    </source>
</reference>
<dbReference type="EMBL" id="CP013254">
    <property type="protein sequence ID" value="ALU39586.1"/>
    <property type="molecule type" value="Genomic_DNA"/>
</dbReference>
<evidence type="ECO:0000313" key="4">
    <source>
        <dbReference type="Proteomes" id="UP000057181"/>
    </source>
</evidence>
<dbReference type="Proteomes" id="UP000057181">
    <property type="component" value="Chromosome"/>
</dbReference>
<protein>
    <recommendedName>
        <fullName evidence="5">Polymer-forming cytoskeletal protein</fullName>
    </recommendedName>
</protein>
<feature type="compositionally biased region" description="Low complexity" evidence="1">
    <location>
        <begin position="445"/>
        <end position="465"/>
    </location>
</feature>
<dbReference type="AlphaFoldDB" id="A0A0U2XMU7"/>
<keyword evidence="2" id="KW-0812">Transmembrane</keyword>
<feature type="transmembrane region" description="Helical" evidence="2">
    <location>
        <begin position="407"/>
        <end position="428"/>
    </location>
</feature>
<feature type="transmembrane region" description="Helical" evidence="2">
    <location>
        <begin position="347"/>
        <end position="373"/>
    </location>
</feature>
<evidence type="ECO:0008006" key="5">
    <source>
        <dbReference type="Google" id="ProtNLM"/>
    </source>
</evidence>
<proteinExistence type="predicted"/>
<evidence type="ECO:0000256" key="2">
    <source>
        <dbReference type="SAM" id="Phobius"/>
    </source>
</evidence>
<evidence type="ECO:0000313" key="3">
    <source>
        <dbReference type="EMBL" id="ALU39586.1"/>
    </source>
</evidence>
<accession>A0A0U2XMU7</accession>
<feature type="compositionally biased region" description="Low complexity" evidence="1">
    <location>
        <begin position="481"/>
        <end position="492"/>
    </location>
</feature>
<feature type="transmembrane region" description="Helical" evidence="2">
    <location>
        <begin position="299"/>
        <end position="327"/>
    </location>
</feature>
<gene>
    <name evidence="3" type="ORF">AS188_07290</name>
</gene>
<evidence type="ECO:0000256" key="1">
    <source>
        <dbReference type="SAM" id="MobiDB-lite"/>
    </source>
</evidence>
<dbReference type="STRING" id="446860.AS188_07290"/>
<keyword evidence="2" id="KW-0472">Membrane</keyword>
<keyword evidence="2" id="KW-1133">Transmembrane helix</keyword>
<feature type="transmembrane region" description="Helical" evidence="2">
    <location>
        <begin position="385"/>
        <end position="401"/>
    </location>
</feature>
<sequence>MLRAVVVLVLALGFVVAGALLTLPGAGAAELREGERLVVGAGEVVGEDLYAVGGEVVVEGTVRGDLVVAAGTVTVTGTVEGDVLAAARTVVVEGTVGDDVRLAGQALVVREGARIGDGLAVAGYSLQTERGSEVGGDVLLAAYQGELAGTVEGSVTAGVEALALAGTVGGDVRASVSTAESPAPATPWVPGTDVALPAVPSGLSLRETARVGGDLSYEGAREAELAPGAEVAGTVDFRQVGAPAPEDAAPAGPLAVVLLALRRLVTLLLVGLLVLWLAPRAAGAAAGALRAHPWLSLGWGVLGAAGAALAAGVLLVAAVLLAVLLGWATLGGLAAAVVTTAVVADLVLVLALVLALSLLAPVVVALAAGGAVLRTPAAASFGRRAAALALGLLAYALLRAVPVLGPLLALAVALFGTGALLVAAWGALRSRRARRARGGPGGPPDRGTWAPAGAPVGPGHGAPAPGDRPRRSGDGTPVPWAGAASGRDAGSGRPPGTGPADGPDRGAGSGPRTGPDRPR</sequence>
<feature type="transmembrane region" description="Helical" evidence="2">
    <location>
        <begin position="254"/>
        <end position="278"/>
    </location>
</feature>
<name>A0A0U2XMU7_9MICC</name>
<dbReference type="KEGG" id="kfv:AS188_07290"/>